<name>A0A1J8PYK7_9AGAM</name>
<accession>A0A1J8PYK7</accession>
<evidence type="ECO:0000313" key="1">
    <source>
        <dbReference type="EMBL" id="OJA13527.1"/>
    </source>
</evidence>
<protein>
    <submittedName>
        <fullName evidence="1">Uncharacterized protein</fullName>
    </submittedName>
</protein>
<dbReference type="OrthoDB" id="3261222at2759"/>
<dbReference type="Proteomes" id="UP000183567">
    <property type="component" value="Unassembled WGS sequence"/>
</dbReference>
<proteinExistence type="predicted"/>
<dbReference type="STRING" id="180088.A0A1J8PYK7"/>
<gene>
    <name evidence="1" type="ORF">AZE42_13860</name>
</gene>
<comment type="caution">
    <text evidence="1">The sequence shown here is derived from an EMBL/GenBank/DDBJ whole genome shotgun (WGS) entry which is preliminary data.</text>
</comment>
<sequence>MRQLYQATAVPKMLYAASLWFTPVYQNGSDHPLRGSMGVARRLSTVQRMAAVSMTGALCTTATDVLEAHSNLLPTSLLLQNTCHRAIIRMAALPATHPLYIPIRRAAK</sequence>
<organism evidence="1 2">
    <name type="scientific">Rhizopogon vesiculosus</name>
    <dbReference type="NCBI Taxonomy" id="180088"/>
    <lineage>
        <taxon>Eukaryota</taxon>
        <taxon>Fungi</taxon>
        <taxon>Dikarya</taxon>
        <taxon>Basidiomycota</taxon>
        <taxon>Agaricomycotina</taxon>
        <taxon>Agaricomycetes</taxon>
        <taxon>Agaricomycetidae</taxon>
        <taxon>Boletales</taxon>
        <taxon>Suillineae</taxon>
        <taxon>Rhizopogonaceae</taxon>
        <taxon>Rhizopogon</taxon>
    </lineage>
</organism>
<reference evidence="1 2" key="1">
    <citation type="submission" date="2016-03" db="EMBL/GenBank/DDBJ databases">
        <title>Comparative genomics of the ectomycorrhizal sister species Rhizopogon vinicolor and Rhizopogon vesiculosus (Basidiomycota: Boletales) reveals a divergence of the mating type B locus.</title>
        <authorList>
            <person name="Mujic A.B."/>
            <person name="Kuo A."/>
            <person name="Tritt A."/>
            <person name="Lipzen A."/>
            <person name="Chen C."/>
            <person name="Johnson J."/>
            <person name="Sharma A."/>
            <person name="Barry K."/>
            <person name="Grigoriev I.V."/>
            <person name="Spatafora J.W."/>
        </authorList>
    </citation>
    <scope>NUCLEOTIDE SEQUENCE [LARGE SCALE GENOMIC DNA]</scope>
    <source>
        <strain evidence="1 2">AM-OR11-056</strain>
    </source>
</reference>
<keyword evidence="2" id="KW-1185">Reference proteome</keyword>
<dbReference type="EMBL" id="LVVM01004119">
    <property type="protein sequence ID" value="OJA13527.1"/>
    <property type="molecule type" value="Genomic_DNA"/>
</dbReference>
<evidence type="ECO:0000313" key="2">
    <source>
        <dbReference type="Proteomes" id="UP000183567"/>
    </source>
</evidence>
<dbReference type="AlphaFoldDB" id="A0A1J8PYK7"/>